<reference evidence="1 2" key="1">
    <citation type="submission" date="2014-06" db="EMBL/GenBank/DDBJ databases">
        <authorList>
            <consortium name="DOE Joint Genome Institute"/>
            <person name="Kuo A."/>
            <person name="Kohler A."/>
            <person name="Nagy L.G."/>
            <person name="Floudas D."/>
            <person name="Copeland A."/>
            <person name="Barry K.W."/>
            <person name="Cichocki N."/>
            <person name="Veneault-Fourrey C."/>
            <person name="LaButti K."/>
            <person name="Lindquist E.A."/>
            <person name="Lipzen A."/>
            <person name="Lundell T."/>
            <person name="Morin E."/>
            <person name="Murat C."/>
            <person name="Sun H."/>
            <person name="Tunlid A."/>
            <person name="Henrissat B."/>
            <person name="Grigoriev I.V."/>
            <person name="Hibbett D.S."/>
            <person name="Martin F."/>
            <person name="Nordberg H.P."/>
            <person name="Cantor M.N."/>
            <person name="Hua S.X."/>
        </authorList>
    </citation>
    <scope>NUCLEOTIDE SEQUENCE [LARGE SCALE GENOMIC DNA]</scope>
    <source>
        <strain evidence="1 2">ATCC 200175</strain>
    </source>
</reference>
<gene>
    <name evidence="1" type="ORF">PAXINDRAFT_18433</name>
</gene>
<dbReference type="HOGENOM" id="CLU_171994_0_0_1"/>
<proteinExistence type="predicted"/>
<protein>
    <submittedName>
        <fullName evidence="1">Uncharacterized protein</fullName>
    </submittedName>
</protein>
<name>A0A0C9TM79_PAXIN</name>
<sequence length="100" mass="11514">MFLNVNVHFIVVLHLLQNKFIPRDVLPTTYNLDVYDGAILYPKALDDRNFRGQMDICSSCHTLLQAEKLPMDAIANFQYYAYDELPDTVHFAFANTSLLT</sequence>
<evidence type="ECO:0000313" key="2">
    <source>
        <dbReference type="Proteomes" id="UP000053647"/>
    </source>
</evidence>
<accession>A0A0C9TM79</accession>
<dbReference type="Proteomes" id="UP000053647">
    <property type="component" value="Unassembled WGS sequence"/>
</dbReference>
<organism evidence="1 2">
    <name type="scientific">Paxillus involutus ATCC 200175</name>
    <dbReference type="NCBI Taxonomy" id="664439"/>
    <lineage>
        <taxon>Eukaryota</taxon>
        <taxon>Fungi</taxon>
        <taxon>Dikarya</taxon>
        <taxon>Basidiomycota</taxon>
        <taxon>Agaricomycotina</taxon>
        <taxon>Agaricomycetes</taxon>
        <taxon>Agaricomycetidae</taxon>
        <taxon>Boletales</taxon>
        <taxon>Paxilineae</taxon>
        <taxon>Paxillaceae</taxon>
        <taxon>Paxillus</taxon>
    </lineage>
</organism>
<keyword evidence="2" id="KW-1185">Reference proteome</keyword>
<dbReference type="EMBL" id="KN819623">
    <property type="protein sequence ID" value="KIJ08431.1"/>
    <property type="molecule type" value="Genomic_DNA"/>
</dbReference>
<dbReference type="AlphaFoldDB" id="A0A0C9TM79"/>
<dbReference type="OrthoDB" id="2691992at2759"/>
<reference evidence="2" key="2">
    <citation type="submission" date="2015-01" db="EMBL/GenBank/DDBJ databases">
        <title>Evolutionary Origins and Diversification of the Mycorrhizal Mutualists.</title>
        <authorList>
            <consortium name="DOE Joint Genome Institute"/>
            <consortium name="Mycorrhizal Genomics Consortium"/>
            <person name="Kohler A."/>
            <person name="Kuo A."/>
            <person name="Nagy L.G."/>
            <person name="Floudas D."/>
            <person name="Copeland A."/>
            <person name="Barry K.W."/>
            <person name="Cichocki N."/>
            <person name="Veneault-Fourrey C."/>
            <person name="LaButti K."/>
            <person name="Lindquist E.A."/>
            <person name="Lipzen A."/>
            <person name="Lundell T."/>
            <person name="Morin E."/>
            <person name="Murat C."/>
            <person name="Riley R."/>
            <person name="Ohm R."/>
            <person name="Sun H."/>
            <person name="Tunlid A."/>
            <person name="Henrissat B."/>
            <person name="Grigoriev I.V."/>
            <person name="Hibbett D.S."/>
            <person name="Martin F."/>
        </authorList>
    </citation>
    <scope>NUCLEOTIDE SEQUENCE [LARGE SCALE GENOMIC DNA]</scope>
    <source>
        <strain evidence="2">ATCC 200175</strain>
    </source>
</reference>
<evidence type="ECO:0000313" key="1">
    <source>
        <dbReference type="EMBL" id="KIJ08431.1"/>
    </source>
</evidence>